<dbReference type="Gene3D" id="2.60.200.40">
    <property type="match status" value="1"/>
</dbReference>
<keyword evidence="4 6" id="KW-0418">Kinase</keyword>
<evidence type="ECO:0000256" key="2">
    <source>
        <dbReference type="ARBA" id="ARBA00022679"/>
    </source>
</evidence>
<feature type="region of interest" description="Disordered" evidence="7">
    <location>
        <begin position="608"/>
        <end position="695"/>
    </location>
</feature>
<evidence type="ECO:0000256" key="1">
    <source>
        <dbReference type="ARBA" id="ARBA00009280"/>
    </source>
</evidence>
<feature type="region of interest" description="Disordered" evidence="7">
    <location>
        <begin position="482"/>
        <end position="569"/>
    </location>
</feature>
<organism evidence="9 10">
    <name type="scientific">Dunaliella salina</name>
    <name type="common">Green alga</name>
    <name type="synonym">Protococcus salinus</name>
    <dbReference type="NCBI Taxonomy" id="3046"/>
    <lineage>
        <taxon>Eukaryota</taxon>
        <taxon>Viridiplantae</taxon>
        <taxon>Chlorophyta</taxon>
        <taxon>core chlorophytes</taxon>
        <taxon>Chlorophyceae</taxon>
        <taxon>CS clade</taxon>
        <taxon>Chlamydomonadales</taxon>
        <taxon>Dunaliellaceae</taxon>
        <taxon>Dunaliella</taxon>
    </lineage>
</organism>
<dbReference type="PANTHER" id="PTHR11255:SF80">
    <property type="entry name" value="EYE-SPECIFIC DIACYLGLYCEROL KINASE"/>
    <property type="match status" value="1"/>
</dbReference>
<accession>A0ABQ7GEU3</accession>
<proteinExistence type="inferred from homology"/>
<dbReference type="Pfam" id="PF00609">
    <property type="entry name" value="DAGK_acc"/>
    <property type="match status" value="1"/>
</dbReference>
<dbReference type="Gene3D" id="3.40.50.10330">
    <property type="entry name" value="Probable inorganic polyphosphate/atp-NAD kinase, domain 1"/>
    <property type="match status" value="1"/>
</dbReference>
<protein>
    <recommendedName>
        <fullName evidence="6">Diacylglycerol kinase</fullName>
        <shortName evidence="6">DAG kinase</shortName>
        <ecNumber evidence="6">2.7.1.107</ecNumber>
    </recommendedName>
</protein>
<evidence type="ECO:0000256" key="5">
    <source>
        <dbReference type="ARBA" id="ARBA00022840"/>
    </source>
</evidence>
<dbReference type="SMART" id="SM00045">
    <property type="entry name" value="DAGKa"/>
    <property type="match status" value="1"/>
</dbReference>
<keyword evidence="2 6" id="KW-0808">Transferase</keyword>
<feature type="compositionally biased region" description="Basic and acidic residues" evidence="7">
    <location>
        <begin position="520"/>
        <end position="530"/>
    </location>
</feature>
<evidence type="ECO:0000256" key="3">
    <source>
        <dbReference type="ARBA" id="ARBA00022741"/>
    </source>
</evidence>
<evidence type="ECO:0000256" key="4">
    <source>
        <dbReference type="ARBA" id="ARBA00022777"/>
    </source>
</evidence>
<keyword evidence="3 6" id="KW-0547">Nucleotide-binding</keyword>
<feature type="compositionally biased region" description="Polar residues" evidence="7">
    <location>
        <begin position="482"/>
        <end position="504"/>
    </location>
</feature>
<feature type="domain" description="DAGKc" evidence="8">
    <location>
        <begin position="63"/>
        <end position="219"/>
    </location>
</feature>
<dbReference type="EMBL" id="MU069829">
    <property type="protein sequence ID" value="KAF5833126.1"/>
    <property type="molecule type" value="Genomic_DNA"/>
</dbReference>
<dbReference type="PROSITE" id="PS50146">
    <property type="entry name" value="DAGK"/>
    <property type="match status" value="1"/>
</dbReference>
<evidence type="ECO:0000256" key="7">
    <source>
        <dbReference type="SAM" id="MobiDB-lite"/>
    </source>
</evidence>
<dbReference type="SMART" id="SM00046">
    <property type="entry name" value="DAGKc"/>
    <property type="match status" value="1"/>
</dbReference>
<sequence>MLETSRSGTIPRALSSVEAPREVVSGPGHKNAYIKYRENDALHTTYTLPHTYVEGIKHGIAKKSEVPLIVFINARSGGGDGPRLAQVLSRALGRAQVFDISEHRPDVVLKKMWSNFQSAENAGDKDATYYRQRLRIIVAGGDGTIAWVLGTIKKLNLQPAPGVAIIPLGTGNDMSRSFGWGGLFLRSSIKNYDQICCMLMRVGCAKPDPLDCWSISVALPNRDFISPMPHCISLVEPKPEHGQQPLAAKGMFWNYLSIGLDAKAAYGFHQLREAHPALTAGRISNQWWYSWFSCTSGWFCGAKPITHKAKLSIIPADGTSWQDVKIRDDIRAIVLLNLQSYAGGRQLWGATPLTRNDLNRGLKEPSYNDGLVEVVGLTNGYHTGMVMATSGHMVHARRICQAAGVRISMRASHTKAGGGYSHCFLQVDGEPWRQSVPNLEADEPLTVEVNHLGTSQLYHNYHDLEPINPKKQRQELLAKIDLTQNMTPDNVTPVNVSRSTSHTGIPTPKAHSPQASVLRPGRDSKVEPSRLGDMSRAGSAAQQLSGHLSQPFGHLNQSPGHSGQFSGHLNGDAAAVLHQAGHAGLTASADNTADLTASADDTADSAGAAVTAGGNATGELQRRHAGPATSTTGEKEEAVACGTLPGSLPAIGRAAEREKHTELVGMKQQGGGRPELHQGSVLQSPDPHSPASGRE</sequence>
<dbReference type="InterPro" id="IPR017438">
    <property type="entry name" value="ATP-NAD_kinase_N"/>
</dbReference>
<evidence type="ECO:0000256" key="6">
    <source>
        <dbReference type="RuleBase" id="RU361128"/>
    </source>
</evidence>
<evidence type="ECO:0000313" key="10">
    <source>
        <dbReference type="Proteomes" id="UP000815325"/>
    </source>
</evidence>
<evidence type="ECO:0000313" key="9">
    <source>
        <dbReference type="EMBL" id="KAF5833126.1"/>
    </source>
</evidence>
<comment type="similarity">
    <text evidence="1 6">Belongs to the eukaryotic diacylglycerol kinase family.</text>
</comment>
<keyword evidence="10" id="KW-1185">Reference proteome</keyword>
<keyword evidence="5 6" id="KW-0067">ATP-binding</keyword>
<dbReference type="Proteomes" id="UP000815325">
    <property type="component" value="Unassembled WGS sequence"/>
</dbReference>
<comment type="catalytic activity">
    <reaction evidence="6">
        <text>a 1,2-diacyl-sn-glycerol + ATP = a 1,2-diacyl-sn-glycero-3-phosphate + ADP + H(+)</text>
        <dbReference type="Rhea" id="RHEA:10272"/>
        <dbReference type="ChEBI" id="CHEBI:15378"/>
        <dbReference type="ChEBI" id="CHEBI:17815"/>
        <dbReference type="ChEBI" id="CHEBI:30616"/>
        <dbReference type="ChEBI" id="CHEBI:58608"/>
        <dbReference type="ChEBI" id="CHEBI:456216"/>
        <dbReference type="EC" id="2.7.1.107"/>
    </reaction>
</comment>
<feature type="compositionally biased region" description="Polar residues" evidence="7">
    <location>
        <begin position="555"/>
        <end position="567"/>
    </location>
</feature>
<feature type="compositionally biased region" description="Low complexity" evidence="7">
    <location>
        <begin position="608"/>
        <end position="618"/>
    </location>
</feature>
<dbReference type="InterPro" id="IPR016064">
    <property type="entry name" value="NAD/diacylglycerol_kinase_sf"/>
</dbReference>
<dbReference type="EC" id="2.7.1.107" evidence="6"/>
<dbReference type="PANTHER" id="PTHR11255">
    <property type="entry name" value="DIACYLGLYCEROL KINASE"/>
    <property type="match status" value="1"/>
</dbReference>
<feature type="region of interest" description="Disordered" evidence="7">
    <location>
        <begin position="1"/>
        <end position="24"/>
    </location>
</feature>
<dbReference type="SUPFAM" id="SSF111331">
    <property type="entry name" value="NAD kinase/diacylglycerol kinase-like"/>
    <property type="match status" value="1"/>
</dbReference>
<name>A0ABQ7GEU3_DUNSA</name>
<dbReference type="InterPro" id="IPR037607">
    <property type="entry name" value="DGK"/>
</dbReference>
<dbReference type="Pfam" id="PF00781">
    <property type="entry name" value="DAGK_cat"/>
    <property type="match status" value="1"/>
</dbReference>
<gene>
    <name evidence="9" type="ORF">DUNSADRAFT_10676</name>
</gene>
<dbReference type="InterPro" id="IPR001206">
    <property type="entry name" value="Diacylglycerol_kinase_cat_dom"/>
</dbReference>
<reference evidence="9" key="1">
    <citation type="submission" date="2017-08" db="EMBL/GenBank/DDBJ databases">
        <authorList>
            <person name="Polle J.E."/>
            <person name="Barry K."/>
            <person name="Cushman J."/>
            <person name="Schmutz J."/>
            <person name="Tran D."/>
            <person name="Hathwaick L.T."/>
            <person name="Yim W.C."/>
            <person name="Jenkins J."/>
            <person name="Mckie-Krisberg Z.M."/>
            <person name="Prochnik S."/>
            <person name="Lindquist E."/>
            <person name="Dockter R.B."/>
            <person name="Adam C."/>
            <person name="Molina H."/>
            <person name="Bunkerborg J."/>
            <person name="Jin E."/>
            <person name="Buchheim M."/>
            <person name="Magnuson J."/>
        </authorList>
    </citation>
    <scope>NUCLEOTIDE SEQUENCE</scope>
    <source>
        <strain evidence="9">CCAP 19/18</strain>
    </source>
</reference>
<comment type="caution">
    <text evidence="9">The sequence shown here is derived from an EMBL/GenBank/DDBJ whole genome shotgun (WGS) entry which is preliminary data.</text>
</comment>
<evidence type="ECO:0000259" key="8">
    <source>
        <dbReference type="PROSITE" id="PS50146"/>
    </source>
</evidence>
<dbReference type="InterPro" id="IPR000756">
    <property type="entry name" value="Diacylglycerol_kin_accessory"/>
</dbReference>